<organism evidence="3 4">
    <name type="scientific">Actinokineospora spheciospongiae</name>
    <dbReference type="NCBI Taxonomy" id="909613"/>
    <lineage>
        <taxon>Bacteria</taxon>
        <taxon>Bacillati</taxon>
        <taxon>Actinomycetota</taxon>
        <taxon>Actinomycetes</taxon>
        <taxon>Pseudonocardiales</taxon>
        <taxon>Pseudonocardiaceae</taxon>
        <taxon>Actinokineospora</taxon>
    </lineage>
</organism>
<comment type="caution">
    <text evidence="3">The sequence shown here is derived from an EMBL/GenBank/DDBJ whole genome shotgun (WGS) entry which is preliminary data.</text>
</comment>
<keyword evidence="2" id="KW-0812">Transmembrane</keyword>
<keyword evidence="4" id="KW-1185">Reference proteome</keyword>
<gene>
    <name evidence="3" type="ORF">UO65_3234</name>
</gene>
<feature type="transmembrane region" description="Helical" evidence="2">
    <location>
        <begin position="254"/>
        <end position="275"/>
    </location>
</feature>
<feature type="region of interest" description="Disordered" evidence="1">
    <location>
        <begin position="19"/>
        <end position="39"/>
    </location>
</feature>
<dbReference type="Proteomes" id="UP000019277">
    <property type="component" value="Unassembled WGS sequence"/>
</dbReference>
<keyword evidence="2" id="KW-0472">Membrane</keyword>
<keyword evidence="2" id="KW-1133">Transmembrane helix</keyword>
<proteinExistence type="predicted"/>
<feature type="transmembrane region" description="Helical" evidence="2">
    <location>
        <begin position="137"/>
        <end position="158"/>
    </location>
</feature>
<dbReference type="RefSeq" id="WP_035283239.1">
    <property type="nucleotide sequence ID" value="NZ_AYXG01000109.1"/>
</dbReference>
<feature type="transmembrane region" description="Helical" evidence="2">
    <location>
        <begin position="221"/>
        <end position="242"/>
    </location>
</feature>
<dbReference type="EMBL" id="AYXG01000109">
    <property type="protein sequence ID" value="EWC61496.1"/>
    <property type="molecule type" value="Genomic_DNA"/>
</dbReference>
<sequence length="414" mass="44235">MRRHLSTAEWLRHPWRSSTATSLARRGGGGGPAEAAHGSLAESAANRVFGRRGRRVLRWSGRAQRAALAAELRCADVVAAEDRDRVVGGKRATAWSGWSTTARAARGELAAARAAIRADRERGMAVHDHARGRAATVLAHLLLLVDAVALLVVFGLLLNLDWTDPGVPELVTACAFALFGAGVQAKLAVAVGERVWAWRVASARPDTEHDPAEEFPPRGPVLVLLCLLLGSISAGAAASVFLRIRYEGQSVDQVGVASVVGLVLAGCAVAAPWVLVLQHAFDGSPTTRLVAGLTAVVHRADVERARGLRRADRAIADARSIDARMRRERARIDLRVERHLLRARRTVLLARSCAGNDQVVGKQAPPACPMLDTALEQSAGALVQAQAIREAVVGTGGPADERFGREEALVRREW</sequence>
<protein>
    <submittedName>
        <fullName evidence="3">Uncharacterized protein</fullName>
    </submittedName>
</protein>
<name>W7IYD1_9PSEU</name>
<evidence type="ECO:0000256" key="2">
    <source>
        <dbReference type="SAM" id="Phobius"/>
    </source>
</evidence>
<dbReference type="AlphaFoldDB" id="W7IYD1"/>
<dbReference type="STRING" id="909613.UO65_3234"/>
<evidence type="ECO:0000313" key="3">
    <source>
        <dbReference type="EMBL" id="EWC61496.1"/>
    </source>
</evidence>
<evidence type="ECO:0000256" key="1">
    <source>
        <dbReference type="SAM" id="MobiDB-lite"/>
    </source>
</evidence>
<dbReference type="OrthoDB" id="10005934at2"/>
<evidence type="ECO:0000313" key="4">
    <source>
        <dbReference type="Proteomes" id="UP000019277"/>
    </source>
</evidence>
<accession>W7IYD1</accession>
<reference evidence="3 4" key="1">
    <citation type="journal article" date="2014" name="Genome Announc.">
        <title>Draft Genome Sequence of the Antitrypanosomally Active Sponge-Associated Bacterium Actinokineospora sp. Strain EG49.</title>
        <authorList>
            <person name="Harjes J."/>
            <person name="Ryu T."/>
            <person name="Abdelmohsen U.R."/>
            <person name="Moitinho-Silva L."/>
            <person name="Horn H."/>
            <person name="Ravasi T."/>
            <person name="Hentschel U."/>
        </authorList>
    </citation>
    <scope>NUCLEOTIDE SEQUENCE [LARGE SCALE GENOMIC DNA]</scope>
    <source>
        <strain evidence="3 4">EG49</strain>
    </source>
</reference>